<protein>
    <submittedName>
        <fullName evidence="2">Uncharacterized protein</fullName>
    </submittedName>
</protein>
<dbReference type="RefSeq" id="WP_280601250.1">
    <property type="nucleotide sequence ID" value="NZ_JARXRN010000021.1"/>
</dbReference>
<dbReference type="EMBL" id="JARXRN010000021">
    <property type="protein sequence ID" value="MDH5830547.1"/>
    <property type="molecule type" value="Genomic_DNA"/>
</dbReference>
<proteinExistence type="predicted"/>
<evidence type="ECO:0000313" key="3">
    <source>
        <dbReference type="Proteomes" id="UP001156831"/>
    </source>
</evidence>
<sequence length="212" mass="22493">MARRQIRRPAGTADRRFDVVGGTVGNGGGAAHAKADGADAGVAAAVEMEKDALLQQFFELLGEDPSLDLETRDQIRSELSAALDAVDAADTVFQAPDRETWMEAAKALQAAGAVSDEEANALVRQLDGALAAFERRESKFAIEFSQRMARDGEQAALEWLRDNRDALLGEGSPGSVHAAMSNGIGEPAPVIATDATRSRARRVRGPPPRSGR</sequence>
<evidence type="ECO:0000256" key="1">
    <source>
        <dbReference type="SAM" id="MobiDB-lite"/>
    </source>
</evidence>
<name>A0ABT6JJ55_9GAMM</name>
<gene>
    <name evidence="2" type="ORF">QFW80_08480</name>
</gene>
<organism evidence="2 3">
    <name type="scientific">Luteimonas rhizosphaericola</name>
    <dbReference type="NCBI Taxonomy" id="3042024"/>
    <lineage>
        <taxon>Bacteria</taxon>
        <taxon>Pseudomonadati</taxon>
        <taxon>Pseudomonadota</taxon>
        <taxon>Gammaproteobacteria</taxon>
        <taxon>Lysobacterales</taxon>
        <taxon>Lysobacteraceae</taxon>
        <taxon>Luteimonas</taxon>
    </lineage>
</organism>
<dbReference type="Proteomes" id="UP001156831">
    <property type="component" value="Unassembled WGS sequence"/>
</dbReference>
<reference evidence="2 3" key="1">
    <citation type="submission" date="2023-04" db="EMBL/GenBank/DDBJ databases">
        <title>Luteimonas sp. M1R5S18.</title>
        <authorList>
            <person name="Sun J.-Q."/>
        </authorList>
    </citation>
    <scope>NUCLEOTIDE SEQUENCE [LARGE SCALE GENOMIC DNA]</scope>
    <source>
        <strain evidence="2 3">M1R5S18</strain>
    </source>
</reference>
<keyword evidence="3" id="KW-1185">Reference proteome</keyword>
<feature type="region of interest" description="Disordered" evidence="1">
    <location>
        <begin position="173"/>
        <end position="212"/>
    </location>
</feature>
<accession>A0ABT6JJ55</accession>
<comment type="caution">
    <text evidence="2">The sequence shown here is derived from an EMBL/GenBank/DDBJ whole genome shotgun (WGS) entry which is preliminary data.</text>
</comment>
<evidence type="ECO:0000313" key="2">
    <source>
        <dbReference type="EMBL" id="MDH5830547.1"/>
    </source>
</evidence>